<dbReference type="AlphaFoldDB" id="A0A3E0K0J7"/>
<sequence>MLDDFLKMLDVKVDMLDSPPGKAKGMLNVLLKMLDKKDLCLNVWQKMLDIVPGMLNHPGTKKMKMLDIPAREWMTVEYFFSMLNNKPPMLDR</sequence>
<name>A0A3E0K0J7_9BACI</name>
<protein>
    <submittedName>
        <fullName evidence="1">Uncharacterized protein</fullName>
    </submittedName>
</protein>
<gene>
    <name evidence="1" type="ORF">C6P37_14405</name>
</gene>
<dbReference type="Proteomes" id="UP000257014">
    <property type="component" value="Unassembled WGS sequence"/>
</dbReference>
<proteinExistence type="predicted"/>
<reference evidence="1 2" key="1">
    <citation type="submission" date="2018-03" db="EMBL/GenBank/DDBJ databases">
        <authorList>
            <person name="Keele B.F."/>
        </authorList>
    </citation>
    <scope>NUCLEOTIDE SEQUENCE [LARGE SCALE GENOMIC DNA]</scope>
    <source>
        <strain evidence="1">ZCTH4_d</strain>
    </source>
</reference>
<comment type="caution">
    <text evidence="1">The sequence shown here is derived from an EMBL/GenBank/DDBJ whole genome shotgun (WGS) entry which is preliminary data.</text>
</comment>
<dbReference type="EMBL" id="QEWE01000030">
    <property type="protein sequence ID" value="REJ25829.1"/>
    <property type="molecule type" value="Genomic_DNA"/>
</dbReference>
<evidence type="ECO:0000313" key="1">
    <source>
        <dbReference type="EMBL" id="REJ25829.1"/>
    </source>
</evidence>
<organism evidence="1 2">
    <name type="scientific">Caldibacillus debilis</name>
    <dbReference type="NCBI Taxonomy" id="301148"/>
    <lineage>
        <taxon>Bacteria</taxon>
        <taxon>Bacillati</taxon>
        <taxon>Bacillota</taxon>
        <taxon>Bacilli</taxon>
        <taxon>Bacillales</taxon>
        <taxon>Bacillaceae</taxon>
        <taxon>Caldibacillus</taxon>
    </lineage>
</organism>
<evidence type="ECO:0000313" key="2">
    <source>
        <dbReference type="Proteomes" id="UP000257014"/>
    </source>
</evidence>
<accession>A0A3E0K0J7</accession>